<evidence type="ECO:0000256" key="1">
    <source>
        <dbReference type="SAM" id="Phobius"/>
    </source>
</evidence>
<keyword evidence="3" id="KW-1185">Reference proteome</keyword>
<evidence type="ECO:0000313" key="3">
    <source>
        <dbReference type="Proteomes" id="UP000004218"/>
    </source>
</evidence>
<keyword evidence="1" id="KW-1133">Transmembrane helix</keyword>
<name>E0DCW8_9CORY</name>
<sequence>MFAHRRLNSAAMNATQWIALGITIILLIACIVICAWMVRWVIKNLK</sequence>
<evidence type="ECO:0000313" key="2">
    <source>
        <dbReference type="EMBL" id="EFM49906.1"/>
    </source>
</evidence>
<dbReference type="EMBL" id="ACSH02000002">
    <property type="protein sequence ID" value="EFM49906.1"/>
    <property type="molecule type" value="Genomic_DNA"/>
</dbReference>
<keyword evidence="1" id="KW-0812">Transmembrane</keyword>
<proteinExistence type="predicted"/>
<protein>
    <submittedName>
        <fullName evidence="2">Uncharacterized protein</fullName>
    </submittedName>
</protein>
<dbReference type="AlphaFoldDB" id="E0DCW8"/>
<gene>
    <name evidence="2" type="ORF">HMPREF0299_6168</name>
</gene>
<accession>E0DCW8</accession>
<dbReference type="Proteomes" id="UP000004218">
    <property type="component" value="Unassembled WGS sequence"/>
</dbReference>
<comment type="caution">
    <text evidence="2">The sequence shown here is derived from an EMBL/GenBank/DDBJ whole genome shotgun (WGS) entry which is preliminary data.</text>
</comment>
<organism evidence="2 3">
    <name type="scientific">Corynebacterium matruchotii ATCC 14266</name>
    <dbReference type="NCBI Taxonomy" id="553207"/>
    <lineage>
        <taxon>Bacteria</taxon>
        <taxon>Bacillati</taxon>
        <taxon>Actinomycetota</taxon>
        <taxon>Actinomycetes</taxon>
        <taxon>Mycobacteriales</taxon>
        <taxon>Corynebacteriaceae</taxon>
        <taxon>Corynebacterium</taxon>
    </lineage>
</organism>
<dbReference type="PROSITE" id="PS51257">
    <property type="entry name" value="PROKAR_LIPOPROTEIN"/>
    <property type="match status" value="1"/>
</dbReference>
<keyword evidence="1" id="KW-0472">Membrane</keyword>
<reference evidence="2" key="1">
    <citation type="submission" date="2010-08" db="EMBL/GenBank/DDBJ databases">
        <authorList>
            <person name="Harkins D.M."/>
            <person name="Madupu R."/>
            <person name="Durkin A.S."/>
            <person name="Torralba M."/>
            <person name="Methe B."/>
            <person name="Sutton G.G."/>
            <person name="Nelson K.E."/>
        </authorList>
    </citation>
    <scope>NUCLEOTIDE SEQUENCE [LARGE SCALE GENOMIC DNA]</scope>
    <source>
        <strain evidence="2">ATCC 14266</strain>
    </source>
</reference>
<feature type="transmembrane region" description="Helical" evidence="1">
    <location>
        <begin position="17"/>
        <end position="42"/>
    </location>
</feature>